<dbReference type="Proteomes" id="UP001419268">
    <property type="component" value="Unassembled WGS sequence"/>
</dbReference>
<proteinExistence type="predicted"/>
<dbReference type="AlphaFoldDB" id="A0AAP0IPQ8"/>
<accession>A0AAP0IPQ8</accession>
<keyword evidence="3" id="KW-1185">Reference proteome</keyword>
<evidence type="ECO:0000256" key="1">
    <source>
        <dbReference type="SAM" id="MobiDB-lite"/>
    </source>
</evidence>
<evidence type="ECO:0000313" key="2">
    <source>
        <dbReference type="EMBL" id="KAK9118950.1"/>
    </source>
</evidence>
<organism evidence="2 3">
    <name type="scientific">Stephania cephalantha</name>
    <dbReference type="NCBI Taxonomy" id="152367"/>
    <lineage>
        <taxon>Eukaryota</taxon>
        <taxon>Viridiplantae</taxon>
        <taxon>Streptophyta</taxon>
        <taxon>Embryophyta</taxon>
        <taxon>Tracheophyta</taxon>
        <taxon>Spermatophyta</taxon>
        <taxon>Magnoliopsida</taxon>
        <taxon>Ranunculales</taxon>
        <taxon>Menispermaceae</taxon>
        <taxon>Menispermoideae</taxon>
        <taxon>Cissampelideae</taxon>
        <taxon>Stephania</taxon>
    </lineage>
</organism>
<reference evidence="2 3" key="1">
    <citation type="submission" date="2024-01" db="EMBL/GenBank/DDBJ databases">
        <title>Genome assemblies of Stephania.</title>
        <authorList>
            <person name="Yang L."/>
        </authorList>
    </citation>
    <scope>NUCLEOTIDE SEQUENCE [LARGE SCALE GENOMIC DNA]</scope>
    <source>
        <strain evidence="2">JXDWG</strain>
        <tissue evidence="2">Leaf</tissue>
    </source>
</reference>
<name>A0AAP0IPQ8_9MAGN</name>
<comment type="caution">
    <text evidence="2">The sequence shown here is derived from an EMBL/GenBank/DDBJ whole genome shotgun (WGS) entry which is preliminary data.</text>
</comment>
<gene>
    <name evidence="2" type="ORF">Scep_017043</name>
</gene>
<dbReference type="EMBL" id="JBBNAG010000007">
    <property type="protein sequence ID" value="KAK9118950.1"/>
    <property type="molecule type" value="Genomic_DNA"/>
</dbReference>
<protein>
    <submittedName>
        <fullName evidence="2">Uncharacterized protein</fullName>
    </submittedName>
</protein>
<sequence length="74" mass="7807">MHSPTSLRPSNTSASWRGTSAVSIHPTDHSVHLPAAPQFIIDNGVVDLGLEECPLTPSFDEGAANYSGDDDSET</sequence>
<evidence type="ECO:0000313" key="3">
    <source>
        <dbReference type="Proteomes" id="UP001419268"/>
    </source>
</evidence>
<feature type="region of interest" description="Disordered" evidence="1">
    <location>
        <begin position="1"/>
        <end position="21"/>
    </location>
</feature>